<dbReference type="EnsemblMetazoa" id="PPA43526.1">
    <property type="protein sequence ID" value="PPA43526.1"/>
    <property type="gene ID" value="WBGene00281895"/>
</dbReference>
<evidence type="ECO:0000313" key="1">
    <source>
        <dbReference type="EnsemblMetazoa" id="PPA43526.1"/>
    </source>
</evidence>
<name>A0A2A6BJJ7_PRIPA</name>
<reference evidence="2" key="1">
    <citation type="journal article" date="2008" name="Nat. Genet.">
        <title>The Pristionchus pacificus genome provides a unique perspective on nematode lifestyle and parasitism.</title>
        <authorList>
            <person name="Dieterich C."/>
            <person name="Clifton S.W."/>
            <person name="Schuster L.N."/>
            <person name="Chinwalla A."/>
            <person name="Delehaunty K."/>
            <person name="Dinkelacker I."/>
            <person name="Fulton L."/>
            <person name="Fulton R."/>
            <person name="Godfrey J."/>
            <person name="Minx P."/>
            <person name="Mitreva M."/>
            <person name="Roeseler W."/>
            <person name="Tian H."/>
            <person name="Witte H."/>
            <person name="Yang S.P."/>
            <person name="Wilson R.K."/>
            <person name="Sommer R.J."/>
        </authorList>
    </citation>
    <scope>NUCLEOTIDE SEQUENCE [LARGE SCALE GENOMIC DNA]</scope>
    <source>
        <strain evidence="2">PS312</strain>
    </source>
</reference>
<evidence type="ECO:0000313" key="2">
    <source>
        <dbReference type="Proteomes" id="UP000005239"/>
    </source>
</evidence>
<organism evidence="1 2">
    <name type="scientific">Pristionchus pacificus</name>
    <name type="common">Parasitic nematode worm</name>
    <dbReference type="NCBI Taxonomy" id="54126"/>
    <lineage>
        <taxon>Eukaryota</taxon>
        <taxon>Metazoa</taxon>
        <taxon>Ecdysozoa</taxon>
        <taxon>Nematoda</taxon>
        <taxon>Chromadorea</taxon>
        <taxon>Rhabditida</taxon>
        <taxon>Rhabditina</taxon>
        <taxon>Diplogasteromorpha</taxon>
        <taxon>Diplogasteroidea</taxon>
        <taxon>Neodiplogasteridae</taxon>
        <taxon>Pristionchus</taxon>
    </lineage>
</organism>
<accession>A0A2A6BJJ7</accession>
<dbReference type="Proteomes" id="UP000005239">
    <property type="component" value="Unassembled WGS sequence"/>
</dbReference>
<dbReference type="AlphaFoldDB" id="A0A2A6BJJ7"/>
<sequence>AKSVVITGLECRDFYFTWKSEVFTCDSSCSVYFQAGMSPLRIFDIFQTYFISILLLITIFFACLVYTKLLFYLPHSRNYTFKLIVFNGIVNLLSCSMYLLVYQLTSYNFMYRFYLYLKDRGFYIIAAVICALFDGMALNSALCIALNRLIAIRATTTEKNFKLFFYVSLLFSTLLPVTKIVDLFTFGPLVLEEYYFDYGQVLLPITIFSNNILSIIGNVQAAMVCCATLLLNSRIVIHRNKAEKGLMITSIVSYLFYTLYLINTLLADYFSFGVCAYTRYFYLGIASITPFWCLILFTKTVRQSAFKRTKEISFATVHS</sequence>
<proteinExistence type="predicted"/>
<reference evidence="1" key="2">
    <citation type="submission" date="2022-06" db="UniProtKB">
        <authorList>
            <consortium name="EnsemblMetazoa"/>
        </authorList>
    </citation>
    <scope>IDENTIFICATION</scope>
    <source>
        <strain evidence="1">PS312</strain>
    </source>
</reference>
<gene>
    <name evidence="1" type="primary">WBGene00281895</name>
</gene>
<accession>A0A8R1Z5W5</accession>
<keyword evidence="2" id="KW-1185">Reference proteome</keyword>
<protein>
    <submittedName>
        <fullName evidence="1">Uncharacterized protein</fullName>
    </submittedName>
</protein>